<comment type="function">
    <text evidence="1 6">Exhibits S-adenosyl-L-methionine-dependent methyltransferase activity.</text>
</comment>
<name>A0A6G9Z478_9NOCA</name>
<dbReference type="GO" id="GO:0032259">
    <property type="term" value="P:methylation"/>
    <property type="evidence" value="ECO:0007669"/>
    <property type="project" value="UniProtKB-KW"/>
</dbReference>
<organism evidence="7 8">
    <name type="scientific">Nocardia terpenica</name>
    <dbReference type="NCBI Taxonomy" id="455432"/>
    <lineage>
        <taxon>Bacteria</taxon>
        <taxon>Bacillati</taxon>
        <taxon>Actinomycetota</taxon>
        <taxon>Actinomycetes</taxon>
        <taxon>Mycobacteriales</taxon>
        <taxon>Nocardiaceae</taxon>
        <taxon>Nocardia</taxon>
    </lineage>
</organism>
<protein>
    <recommendedName>
        <fullName evidence="6">S-adenosyl-L-methionine-dependent methyltransferase</fullName>
        <ecNumber evidence="6">2.1.1.-</ecNumber>
    </recommendedName>
</protein>
<dbReference type="EC" id="2.1.1.-" evidence="6"/>
<dbReference type="Proteomes" id="UP000500953">
    <property type="component" value="Chromosome"/>
</dbReference>
<dbReference type="SUPFAM" id="SSF53335">
    <property type="entry name" value="S-adenosyl-L-methionine-dependent methyltransferases"/>
    <property type="match status" value="1"/>
</dbReference>
<dbReference type="PANTHER" id="PTHR43619:SF2">
    <property type="entry name" value="S-ADENOSYL-L-METHIONINE-DEPENDENT METHYLTRANSFERASES SUPERFAMILY PROTEIN"/>
    <property type="match status" value="1"/>
</dbReference>
<evidence type="ECO:0000256" key="3">
    <source>
        <dbReference type="ARBA" id="ARBA00022603"/>
    </source>
</evidence>
<evidence type="ECO:0000313" key="7">
    <source>
        <dbReference type="EMBL" id="QIS20282.1"/>
    </source>
</evidence>
<dbReference type="InterPro" id="IPR007213">
    <property type="entry name" value="Ppm1/Ppm2/Tcmp"/>
</dbReference>
<dbReference type="Gene3D" id="3.40.50.150">
    <property type="entry name" value="Vaccinia Virus protein VP39"/>
    <property type="match status" value="1"/>
</dbReference>
<comment type="similarity">
    <text evidence="2 6">Belongs to the UPF0677 family.</text>
</comment>
<keyword evidence="5 6" id="KW-0949">S-adenosyl-L-methionine</keyword>
<dbReference type="PANTHER" id="PTHR43619">
    <property type="entry name" value="S-ADENOSYL-L-METHIONINE-DEPENDENT METHYLTRANSFERASE YKTD-RELATED"/>
    <property type="match status" value="1"/>
</dbReference>
<reference evidence="7 8" key="1">
    <citation type="journal article" date="2019" name="ACS Chem. Biol.">
        <title>Identification and Mobilization of a Cryptic Antibiotic Biosynthesis Gene Locus from a Human-Pathogenic Nocardia Isolate.</title>
        <authorList>
            <person name="Herisse M."/>
            <person name="Ishida K."/>
            <person name="Porter J.L."/>
            <person name="Howden B."/>
            <person name="Hertweck C."/>
            <person name="Stinear T.P."/>
            <person name="Pidot S.J."/>
        </authorList>
    </citation>
    <scope>NUCLEOTIDE SEQUENCE [LARGE SCALE GENOMIC DNA]</scope>
    <source>
        <strain evidence="7 8">AUSMDU00012715</strain>
    </source>
</reference>
<evidence type="ECO:0000256" key="5">
    <source>
        <dbReference type="ARBA" id="ARBA00022691"/>
    </source>
</evidence>
<dbReference type="InterPro" id="IPR029063">
    <property type="entry name" value="SAM-dependent_MTases_sf"/>
</dbReference>
<dbReference type="NCBIfam" id="TIGR00027">
    <property type="entry name" value="mthyl_TIGR00027"/>
    <property type="match status" value="1"/>
</dbReference>
<gene>
    <name evidence="7" type="ORF">F6W96_20285</name>
</gene>
<dbReference type="AlphaFoldDB" id="A0A6G9Z478"/>
<evidence type="ECO:0000256" key="2">
    <source>
        <dbReference type="ARBA" id="ARBA00008138"/>
    </source>
</evidence>
<evidence type="ECO:0000256" key="1">
    <source>
        <dbReference type="ARBA" id="ARBA00003907"/>
    </source>
</evidence>
<evidence type="ECO:0000313" key="8">
    <source>
        <dbReference type="Proteomes" id="UP000500953"/>
    </source>
</evidence>
<dbReference type="GO" id="GO:0008168">
    <property type="term" value="F:methyltransferase activity"/>
    <property type="evidence" value="ECO:0007669"/>
    <property type="project" value="UniProtKB-UniRule"/>
</dbReference>
<dbReference type="EMBL" id="CP046173">
    <property type="protein sequence ID" value="QIS20282.1"/>
    <property type="molecule type" value="Genomic_DNA"/>
</dbReference>
<dbReference type="RefSeq" id="WP_167487635.1">
    <property type="nucleotide sequence ID" value="NZ_CP046173.1"/>
</dbReference>
<sequence>MSGAGELISNVSDTARWVAAYRAQESRRSDALFSDPLADRLAGARGYEIAAAAPRMMQNGWPVVARTKLMDDLVMTSLAEGCDLVVNLAAGLDTRPYRLPLPAEFRWAEADLPDLVAEKSAALADAQPRCTLVRRGVDLADPAARQGFLDEILDGASRALVITEGLLMYLPPETVVELAGDLARPTIAWWMADIARGVLERMRAGGSFANAPLLFEPSGGLTFFDEIGWNSVDVEPILAAARKFRRAPWFLVPFTFLPQPDPRGPVRGPWSAVVRMRYDG</sequence>
<keyword evidence="4 7" id="KW-0808">Transferase</keyword>
<evidence type="ECO:0000256" key="4">
    <source>
        <dbReference type="ARBA" id="ARBA00022679"/>
    </source>
</evidence>
<dbReference type="Pfam" id="PF04072">
    <property type="entry name" value="LCM"/>
    <property type="match status" value="1"/>
</dbReference>
<keyword evidence="3 6" id="KW-0489">Methyltransferase</keyword>
<evidence type="ECO:0000256" key="6">
    <source>
        <dbReference type="RuleBase" id="RU362030"/>
    </source>
</evidence>
<dbReference type="InterPro" id="IPR011610">
    <property type="entry name" value="SAM_mthyl_Trfase_ML2640-like"/>
</dbReference>
<accession>A0A6G9Z478</accession>
<proteinExistence type="inferred from homology"/>